<gene>
    <name evidence="3" type="ORF">GCM10022255_050070</name>
</gene>
<name>A0ABP8DCD8_9ACTN</name>
<dbReference type="SMART" id="SM00028">
    <property type="entry name" value="TPR"/>
    <property type="match status" value="6"/>
</dbReference>
<dbReference type="SUPFAM" id="SSF48452">
    <property type="entry name" value="TPR-like"/>
    <property type="match status" value="3"/>
</dbReference>
<feature type="transmembrane region" description="Helical" evidence="2">
    <location>
        <begin position="284"/>
        <end position="305"/>
    </location>
</feature>
<feature type="repeat" description="TPR" evidence="1">
    <location>
        <begin position="534"/>
        <end position="567"/>
    </location>
</feature>
<dbReference type="PANTHER" id="PTHR47691:SF3">
    <property type="entry name" value="HTH-TYPE TRANSCRIPTIONAL REGULATOR RV0890C-RELATED"/>
    <property type="match status" value="1"/>
</dbReference>
<evidence type="ECO:0000256" key="1">
    <source>
        <dbReference type="PROSITE-ProRule" id="PRU00339"/>
    </source>
</evidence>
<proteinExistence type="predicted"/>
<evidence type="ECO:0000313" key="3">
    <source>
        <dbReference type="EMBL" id="GAA4252603.1"/>
    </source>
</evidence>
<dbReference type="PANTHER" id="PTHR47691">
    <property type="entry name" value="REGULATOR-RELATED"/>
    <property type="match status" value="1"/>
</dbReference>
<dbReference type="NCBIfam" id="NF041717">
    <property type="entry name" value="HaaA_phane_TPR"/>
    <property type="match status" value="1"/>
</dbReference>
<dbReference type="Pfam" id="PF13424">
    <property type="entry name" value="TPR_12"/>
    <property type="match status" value="3"/>
</dbReference>
<protein>
    <submittedName>
        <fullName evidence="3">Tetratricopeptide repeat protein</fullName>
    </submittedName>
</protein>
<keyword evidence="4" id="KW-1185">Reference proteome</keyword>
<accession>A0ABP8DCD8</accession>
<keyword evidence="2" id="KW-0472">Membrane</keyword>
<evidence type="ECO:0000313" key="4">
    <source>
        <dbReference type="Proteomes" id="UP001500620"/>
    </source>
</evidence>
<evidence type="ECO:0000256" key="2">
    <source>
        <dbReference type="SAM" id="Phobius"/>
    </source>
</evidence>
<dbReference type="Gene3D" id="1.25.40.10">
    <property type="entry name" value="Tetratricopeptide repeat domain"/>
    <property type="match status" value="2"/>
</dbReference>
<organism evidence="3 4">
    <name type="scientific">Dactylosporangium darangshiense</name>
    <dbReference type="NCBI Taxonomy" id="579108"/>
    <lineage>
        <taxon>Bacteria</taxon>
        <taxon>Bacillati</taxon>
        <taxon>Actinomycetota</taxon>
        <taxon>Actinomycetes</taxon>
        <taxon>Micromonosporales</taxon>
        <taxon>Micromonosporaceae</taxon>
        <taxon>Dactylosporangium</taxon>
    </lineage>
</organism>
<comment type="caution">
    <text evidence="3">The sequence shown here is derived from an EMBL/GenBank/DDBJ whole genome shotgun (WGS) entry which is preliminary data.</text>
</comment>
<keyword evidence="2" id="KW-1133">Transmembrane helix</keyword>
<dbReference type="PROSITE" id="PS50005">
    <property type="entry name" value="TPR"/>
    <property type="match status" value="1"/>
</dbReference>
<dbReference type="Proteomes" id="UP001500620">
    <property type="component" value="Unassembled WGS sequence"/>
</dbReference>
<sequence length="899" mass="96685">MLIVKLRRVTMAALVAAGVAAVTLMVGLVTNAASQQQQWPGWLSLVQRYPWPSFALLAVVAVVLAGVLPAVSTDRHSVPPDVPAPSVGSAAVLRTLPRDIASFTNRQDEIDQILNDVVTAEPTMPVRTIDGMPGVGKTAFAIHVGHLLAPQFPDGQLFLNLNGHTPGREPVRPAEALASLLLADGVAPQKVPSGDDLWAVTEARAAMWRTRVADRRMLLILDNAATYAQVEHLLPGTAGSLVLVTSRRRLAAPEVATLQMRALAAADAASLLTRLAGRGQLDPSAVAALVSACGSLPLAVSLLAARLRHHPSWTVEHLRDRLLAAQHRLAELRAGERAVAAAFDLSYQDLPPAGQRFFRRLSRFPGLDVDDEAAAALGAVPVAQARLDLEALHEDHLLDETEHGRYRFHDLVRDYGRSLADDDEQDGTMSIERLTDHYLTTIGAANTYIGRGVTASTTRFDSPAAASAWLDAERANVLACVEECVRRERHTLVVGLAAAMAPYLRHAGPWDQAAELHRTAIAAARRTGDHDAEANALANLGMVHRLMSRYRTAAETLDESLRVYRDTGNLDGQAFVLNQLGIVHYLTAAYDQAAQAQTEALEICRTTGDLLGQANALADLGMVRRMTGDLASSADASIEALETYRRIGDRYGEANALRDLGLVRALTGDHADAERHAREALTIYTEIGDPAHQAYALNELGVARRLQGDLDGATAAHDEALAKYAELGDRFGEANAIRHLGVLHRLRGDRAAAIEAQERAIAIYAELESRGGLAAATAELGVLRRLNGNLIGARSALDSAAALYAELGDRTGQLEVHNHIGALHLEAGELEPAKDRHELALSLARELAVPLQEAHALDGLARYEFVRGRPEQAAELRSAARELYERLGVTAPDDGNRHA</sequence>
<keyword evidence="2" id="KW-0812">Transmembrane</keyword>
<feature type="transmembrane region" description="Helical" evidence="2">
    <location>
        <begin position="53"/>
        <end position="71"/>
    </location>
</feature>
<reference evidence="4" key="1">
    <citation type="journal article" date="2019" name="Int. J. Syst. Evol. Microbiol.">
        <title>The Global Catalogue of Microorganisms (GCM) 10K type strain sequencing project: providing services to taxonomists for standard genome sequencing and annotation.</title>
        <authorList>
            <consortium name="The Broad Institute Genomics Platform"/>
            <consortium name="The Broad Institute Genome Sequencing Center for Infectious Disease"/>
            <person name="Wu L."/>
            <person name="Ma J."/>
        </authorList>
    </citation>
    <scope>NUCLEOTIDE SEQUENCE [LARGE SCALE GENOMIC DNA]</scope>
    <source>
        <strain evidence="4">JCM 17441</strain>
    </source>
</reference>
<dbReference type="Gene3D" id="3.40.50.300">
    <property type="entry name" value="P-loop containing nucleotide triphosphate hydrolases"/>
    <property type="match status" value="1"/>
</dbReference>
<dbReference type="SUPFAM" id="SSF52540">
    <property type="entry name" value="P-loop containing nucleoside triphosphate hydrolases"/>
    <property type="match status" value="1"/>
</dbReference>
<dbReference type="InterPro" id="IPR011990">
    <property type="entry name" value="TPR-like_helical_dom_sf"/>
</dbReference>
<dbReference type="InterPro" id="IPR027417">
    <property type="entry name" value="P-loop_NTPase"/>
</dbReference>
<feature type="transmembrane region" description="Helical" evidence="2">
    <location>
        <begin position="12"/>
        <end position="33"/>
    </location>
</feature>
<dbReference type="EMBL" id="BAABAT010000013">
    <property type="protein sequence ID" value="GAA4252603.1"/>
    <property type="molecule type" value="Genomic_DNA"/>
</dbReference>
<dbReference type="InterPro" id="IPR019734">
    <property type="entry name" value="TPR_rpt"/>
</dbReference>
<keyword evidence="1" id="KW-0802">TPR repeat</keyword>
<dbReference type="PRINTS" id="PR00364">
    <property type="entry name" value="DISEASERSIST"/>
</dbReference>